<evidence type="ECO:0000313" key="2">
    <source>
        <dbReference type="EMBL" id="KAF8793328.1"/>
    </source>
</evidence>
<accession>A0A8T0FSZ3</accession>
<dbReference type="InterPro" id="IPR040676">
    <property type="entry name" value="DUF5641"/>
</dbReference>
<proteinExistence type="predicted"/>
<dbReference type="Proteomes" id="UP000807504">
    <property type="component" value="Unassembled WGS sequence"/>
</dbReference>
<dbReference type="AlphaFoldDB" id="A0A8T0FSZ3"/>
<dbReference type="Pfam" id="PF18701">
    <property type="entry name" value="DUF5641"/>
    <property type="match status" value="1"/>
</dbReference>
<dbReference type="EMBL" id="JABXBU010000003">
    <property type="protein sequence ID" value="KAF8793328.1"/>
    <property type="molecule type" value="Genomic_DNA"/>
</dbReference>
<gene>
    <name evidence="2" type="ORF">HNY73_004821</name>
</gene>
<organism evidence="2 3">
    <name type="scientific">Argiope bruennichi</name>
    <name type="common">Wasp spider</name>
    <name type="synonym">Aranea bruennichi</name>
    <dbReference type="NCBI Taxonomy" id="94029"/>
    <lineage>
        <taxon>Eukaryota</taxon>
        <taxon>Metazoa</taxon>
        <taxon>Ecdysozoa</taxon>
        <taxon>Arthropoda</taxon>
        <taxon>Chelicerata</taxon>
        <taxon>Arachnida</taxon>
        <taxon>Araneae</taxon>
        <taxon>Araneomorphae</taxon>
        <taxon>Entelegynae</taxon>
        <taxon>Araneoidea</taxon>
        <taxon>Araneidae</taxon>
        <taxon>Argiope</taxon>
    </lineage>
</organism>
<feature type="domain" description="DUF5641" evidence="1">
    <location>
        <begin position="4"/>
        <end position="57"/>
    </location>
</feature>
<name>A0A8T0FSZ3_ARGBR</name>
<comment type="caution">
    <text evidence="2">The sequence shown here is derived from an EMBL/GenBank/DDBJ whole genome shotgun (WGS) entry which is preliminary data.</text>
</comment>
<reference evidence="2" key="2">
    <citation type="submission" date="2020-06" db="EMBL/GenBank/DDBJ databases">
        <authorList>
            <person name="Sheffer M."/>
        </authorList>
    </citation>
    <scope>NUCLEOTIDE SEQUENCE</scope>
</reference>
<keyword evidence="3" id="KW-1185">Reference proteome</keyword>
<protein>
    <recommendedName>
        <fullName evidence="1">DUF5641 domain-containing protein</fullName>
    </recommendedName>
</protein>
<evidence type="ECO:0000313" key="3">
    <source>
        <dbReference type="Proteomes" id="UP000807504"/>
    </source>
</evidence>
<evidence type="ECO:0000259" key="1">
    <source>
        <dbReference type="Pfam" id="PF18701"/>
    </source>
</evidence>
<reference evidence="2" key="1">
    <citation type="journal article" date="2020" name="bioRxiv">
        <title>Chromosome-level reference genome of the European wasp spider Argiope bruennichi: a resource for studies on range expansion and evolutionary adaptation.</title>
        <authorList>
            <person name="Sheffer M.M."/>
            <person name="Hoppe A."/>
            <person name="Krehenwinkel H."/>
            <person name="Uhl G."/>
            <person name="Kuss A.W."/>
            <person name="Jensen L."/>
            <person name="Jensen C."/>
            <person name="Gillespie R.G."/>
            <person name="Hoff K.J."/>
            <person name="Prost S."/>
        </authorList>
    </citation>
    <scope>NUCLEOTIDE SEQUENCE</scope>
</reference>
<sequence length="137" mass="16247">MLRERFRKEYLGQLVQLHRQHPQSSSMQIGDIVLIDDDVKKHLRWPLARVIELIPEKMDIRGHKADSIFHLLLPWIDCWKGASVPVEADEFESHFSVRKHCIHFGGRRLRVMASSFRRELLLLIAEEGDNIRDTRKW</sequence>